<dbReference type="PANTHER" id="PTHR34386:SF1">
    <property type="entry name" value="GLUTAREDOXIN-LIKE PROTEIN NRDH"/>
    <property type="match status" value="1"/>
</dbReference>
<keyword evidence="3" id="KW-1185">Reference proteome</keyword>
<dbReference type="RefSeq" id="WP_067661725.1">
    <property type="nucleotide sequence ID" value="NZ_FQXG01000005.1"/>
</dbReference>
<reference evidence="2 3" key="1">
    <citation type="submission" date="2016-11" db="EMBL/GenBank/DDBJ databases">
        <authorList>
            <person name="Jaros S."/>
            <person name="Januszkiewicz K."/>
            <person name="Wedrychowicz H."/>
        </authorList>
    </citation>
    <scope>NUCLEOTIDE SEQUENCE [LARGE SCALE GENOMIC DNA]</scope>
    <source>
        <strain evidence="2 3">DSM 16917</strain>
    </source>
</reference>
<dbReference type="STRING" id="299255.SAMN02745129_3432"/>
<dbReference type="PROSITE" id="PS51354">
    <property type="entry name" value="GLUTAREDOXIN_2"/>
    <property type="match status" value="1"/>
</dbReference>
<gene>
    <name evidence="2" type="ORF">SAMN02745129_3432</name>
</gene>
<organism evidence="2 3">
    <name type="scientific">Ferrimonas marina</name>
    <dbReference type="NCBI Taxonomy" id="299255"/>
    <lineage>
        <taxon>Bacteria</taxon>
        <taxon>Pseudomonadati</taxon>
        <taxon>Pseudomonadota</taxon>
        <taxon>Gammaproteobacteria</taxon>
        <taxon>Alteromonadales</taxon>
        <taxon>Ferrimonadaceae</taxon>
        <taxon>Ferrimonas</taxon>
    </lineage>
</organism>
<dbReference type="GO" id="GO:0009055">
    <property type="term" value="F:electron transfer activity"/>
    <property type="evidence" value="ECO:0007669"/>
    <property type="project" value="TreeGrafter"/>
</dbReference>
<dbReference type="GO" id="GO:0045454">
    <property type="term" value="P:cell redox homeostasis"/>
    <property type="evidence" value="ECO:0007669"/>
    <property type="project" value="TreeGrafter"/>
</dbReference>
<dbReference type="Pfam" id="PF00462">
    <property type="entry name" value="Glutaredoxin"/>
    <property type="match status" value="1"/>
</dbReference>
<evidence type="ECO:0000313" key="3">
    <source>
        <dbReference type="Proteomes" id="UP000184268"/>
    </source>
</evidence>
<dbReference type="OrthoDB" id="8991911at2"/>
<evidence type="ECO:0000313" key="2">
    <source>
        <dbReference type="EMBL" id="SHH97496.1"/>
    </source>
</evidence>
<sequence>MKKVLIGLAVAALLLSGMLYQLGAGNRLALELNEAYQSEVVLYSASWCTVCDRTRAYLQQQGHPFVEVDMEQDPKAAREFAQFGGHGVPFLLVKGQAMRGFQPSAIEQALQQ</sequence>
<dbReference type="SUPFAM" id="SSF52833">
    <property type="entry name" value="Thioredoxin-like"/>
    <property type="match status" value="1"/>
</dbReference>
<dbReference type="Proteomes" id="UP000184268">
    <property type="component" value="Unassembled WGS sequence"/>
</dbReference>
<protein>
    <submittedName>
        <fullName evidence="2">Glutaredoxin</fullName>
    </submittedName>
</protein>
<dbReference type="Gene3D" id="3.40.30.10">
    <property type="entry name" value="Glutaredoxin"/>
    <property type="match status" value="1"/>
</dbReference>
<proteinExistence type="predicted"/>
<evidence type="ECO:0000259" key="1">
    <source>
        <dbReference type="Pfam" id="PF00462"/>
    </source>
</evidence>
<dbReference type="PANTHER" id="PTHR34386">
    <property type="entry name" value="GLUTAREDOXIN"/>
    <property type="match status" value="1"/>
</dbReference>
<dbReference type="CDD" id="cd02976">
    <property type="entry name" value="NrdH"/>
    <property type="match status" value="1"/>
</dbReference>
<feature type="domain" description="Glutaredoxin" evidence="1">
    <location>
        <begin position="40"/>
        <end position="96"/>
    </location>
</feature>
<dbReference type="InterPro" id="IPR051548">
    <property type="entry name" value="Grx-like_ET"/>
</dbReference>
<dbReference type="InterPro" id="IPR002109">
    <property type="entry name" value="Glutaredoxin"/>
</dbReference>
<dbReference type="InterPro" id="IPR036249">
    <property type="entry name" value="Thioredoxin-like_sf"/>
</dbReference>
<accession>A0A1M5XCJ2</accession>
<dbReference type="EMBL" id="FQXG01000005">
    <property type="protein sequence ID" value="SHH97496.1"/>
    <property type="molecule type" value="Genomic_DNA"/>
</dbReference>
<name>A0A1M5XCJ2_9GAMM</name>
<dbReference type="AlphaFoldDB" id="A0A1M5XCJ2"/>